<evidence type="ECO:0000256" key="2">
    <source>
        <dbReference type="ARBA" id="ARBA00022679"/>
    </source>
</evidence>
<evidence type="ECO:0000256" key="5">
    <source>
        <dbReference type="ARBA" id="ARBA00022840"/>
    </source>
</evidence>
<dbReference type="PROSITE" id="PS50127">
    <property type="entry name" value="UBC_2"/>
    <property type="match status" value="1"/>
</dbReference>
<evidence type="ECO:0000256" key="3">
    <source>
        <dbReference type="ARBA" id="ARBA00022741"/>
    </source>
</evidence>
<dbReference type="GO" id="GO:0061631">
    <property type="term" value="F:ubiquitin conjugating enzyme activity"/>
    <property type="evidence" value="ECO:0007669"/>
    <property type="project" value="UniProtKB-EC"/>
</dbReference>
<accession>A0A6P4IMY3</accession>
<dbReference type="SUPFAM" id="SSF54495">
    <property type="entry name" value="UBC-like"/>
    <property type="match status" value="1"/>
</dbReference>
<evidence type="ECO:0000313" key="7">
    <source>
        <dbReference type="Proteomes" id="UP001652661"/>
    </source>
</evidence>
<dbReference type="GO" id="GO:0005524">
    <property type="term" value="F:ATP binding"/>
    <property type="evidence" value="ECO:0007669"/>
    <property type="project" value="UniProtKB-KW"/>
</dbReference>
<keyword evidence="5" id="KW-0067">ATP-binding</keyword>
<dbReference type="PANTHER" id="PTHR24068">
    <property type="entry name" value="UBIQUITIN-CONJUGATING ENZYME E2"/>
    <property type="match status" value="1"/>
</dbReference>
<keyword evidence="7" id="KW-1185">Reference proteome</keyword>
<gene>
    <name evidence="8" type="primary">LOC108076037</name>
</gene>
<dbReference type="InterPro" id="IPR000608">
    <property type="entry name" value="UBC"/>
</dbReference>
<evidence type="ECO:0000256" key="4">
    <source>
        <dbReference type="ARBA" id="ARBA00022786"/>
    </source>
</evidence>
<dbReference type="Gene3D" id="3.10.110.10">
    <property type="entry name" value="Ubiquitin Conjugating Enzyme"/>
    <property type="match status" value="1"/>
</dbReference>
<reference evidence="8" key="1">
    <citation type="submission" date="2025-08" db="UniProtKB">
        <authorList>
            <consortium name="RefSeq"/>
        </authorList>
    </citation>
    <scope>IDENTIFICATION</scope>
    <source>
        <strain evidence="8">14028-0561.14</strain>
        <tissue evidence="8">Whole fly</tissue>
    </source>
</reference>
<dbReference type="RefSeq" id="XP_017024186.1">
    <property type="nucleotide sequence ID" value="XM_017168697.3"/>
</dbReference>
<keyword evidence="3" id="KW-0547">Nucleotide-binding</keyword>
<feature type="domain" description="UBC core" evidence="6">
    <location>
        <begin position="62"/>
        <end position="208"/>
    </location>
</feature>
<dbReference type="Proteomes" id="UP001652661">
    <property type="component" value="Chromosome X"/>
</dbReference>
<name>A0A6P4IMY3_DROKI</name>
<sequence length="217" mass="24545">MTEEKPAQIEEISDAAAAEPTIAEVLPDIITMVEHVANIGSAVGRRPLGSGNCNDIPDISHCNVHRLKHELKDILANPPPYCCVSIKALDLTHWVAIINGPIETVYEGGHFRLDINFPSAYPFKPPMIRFVTRVYHCNVDKYGAICMDLLRDRWSPIITVSKVLLSIYLLMGDCNPDDPLDSYVAEMYKTNRLEHDRVARYWTEHFAKPEAKKEDDE</sequence>
<evidence type="ECO:0000259" key="6">
    <source>
        <dbReference type="PROSITE" id="PS50127"/>
    </source>
</evidence>
<evidence type="ECO:0000313" key="8">
    <source>
        <dbReference type="RefSeq" id="XP_017024186.1"/>
    </source>
</evidence>
<organism evidence="7 8">
    <name type="scientific">Drosophila kikkawai</name>
    <name type="common">Fruit fly</name>
    <dbReference type="NCBI Taxonomy" id="30033"/>
    <lineage>
        <taxon>Eukaryota</taxon>
        <taxon>Metazoa</taxon>
        <taxon>Ecdysozoa</taxon>
        <taxon>Arthropoda</taxon>
        <taxon>Hexapoda</taxon>
        <taxon>Insecta</taxon>
        <taxon>Pterygota</taxon>
        <taxon>Neoptera</taxon>
        <taxon>Endopterygota</taxon>
        <taxon>Diptera</taxon>
        <taxon>Brachycera</taxon>
        <taxon>Muscomorpha</taxon>
        <taxon>Ephydroidea</taxon>
        <taxon>Drosophilidae</taxon>
        <taxon>Drosophila</taxon>
        <taxon>Sophophora</taxon>
    </lineage>
</organism>
<evidence type="ECO:0000256" key="1">
    <source>
        <dbReference type="ARBA" id="ARBA00012486"/>
    </source>
</evidence>
<dbReference type="SMART" id="SM00212">
    <property type="entry name" value="UBCc"/>
    <property type="match status" value="1"/>
</dbReference>
<dbReference type="Pfam" id="PF00179">
    <property type="entry name" value="UQ_con"/>
    <property type="match status" value="1"/>
</dbReference>
<protein>
    <recommendedName>
        <fullName evidence="1">E2 ubiquitin-conjugating enzyme</fullName>
        <ecNumber evidence="1">2.3.2.23</ecNumber>
    </recommendedName>
</protein>
<dbReference type="GeneID" id="108076037"/>
<dbReference type="AlphaFoldDB" id="A0A6P4IMY3"/>
<proteinExistence type="predicted"/>
<dbReference type="InterPro" id="IPR016135">
    <property type="entry name" value="UBQ-conjugating_enzyme/RWD"/>
</dbReference>
<keyword evidence="2" id="KW-0808">Transferase</keyword>
<keyword evidence="4" id="KW-0833">Ubl conjugation pathway</keyword>
<dbReference type="FunFam" id="3.10.110.10:FF:000060">
    <property type="entry name" value="Ubiquitin conjugating enzyme (UbcB)"/>
    <property type="match status" value="1"/>
</dbReference>
<dbReference type="OrthoDB" id="7851174at2759"/>
<dbReference type="EC" id="2.3.2.23" evidence="1"/>